<feature type="compositionally biased region" description="Polar residues" evidence="1">
    <location>
        <begin position="199"/>
        <end position="222"/>
    </location>
</feature>
<evidence type="ECO:0000256" key="1">
    <source>
        <dbReference type="SAM" id="MobiDB-lite"/>
    </source>
</evidence>
<evidence type="ECO:0000313" key="2">
    <source>
        <dbReference type="EMBL" id="KAK8767264.1"/>
    </source>
</evidence>
<keyword evidence="3" id="KW-1185">Reference proteome</keyword>
<dbReference type="AlphaFoldDB" id="A0AAQ4DXS4"/>
<name>A0AAQ4DXS4_AMBAM</name>
<protein>
    <submittedName>
        <fullName evidence="2">Uncharacterized protein</fullName>
    </submittedName>
</protein>
<proteinExistence type="predicted"/>
<dbReference type="Proteomes" id="UP001321473">
    <property type="component" value="Unassembled WGS sequence"/>
</dbReference>
<evidence type="ECO:0000313" key="3">
    <source>
        <dbReference type="Proteomes" id="UP001321473"/>
    </source>
</evidence>
<sequence>MKLLAFAVPHSDTAGATRRKRTRNFVLGVGALSRETTRDSVERAKPFCKRAYIRAPDNPVVYIRRSRSAPAALFSRFESSNSSHRRSRTAVQPEGSHGTLWTQQVLRTGCAAPVGRVHCRCSRQEHGAPGPAHWRCRRWPLLAGSPKQDFGRQRATGLQHGLQQSLRRHRECHESSFQLPGRGQAKCHISDTEPPEDNAYNSLKGMQQEQLQEDAASTDQSV</sequence>
<organism evidence="2 3">
    <name type="scientific">Amblyomma americanum</name>
    <name type="common">Lone star tick</name>
    <dbReference type="NCBI Taxonomy" id="6943"/>
    <lineage>
        <taxon>Eukaryota</taxon>
        <taxon>Metazoa</taxon>
        <taxon>Ecdysozoa</taxon>
        <taxon>Arthropoda</taxon>
        <taxon>Chelicerata</taxon>
        <taxon>Arachnida</taxon>
        <taxon>Acari</taxon>
        <taxon>Parasitiformes</taxon>
        <taxon>Ixodida</taxon>
        <taxon>Ixodoidea</taxon>
        <taxon>Ixodidae</taxon>
        <taxon>Amblyomminae</taxon>
        <taxon>Amblyomma</taxon>
    </lineage>
</organism>
<gene>
    <name evidence="2" type="ORF">V5799_005965</name>
</gene>
<feature type="region of interest" description="Disordered" evidence="1">
    <location>
        <begin position="181"/>
        <end position="222"/>
    </location>
</feature>
<reference evidence="2 3" key="1">
    <citation type="journal article" date="2023" name="Arcadia Sci">
        <title>De novo assembly of a long-read Amblyomma americanum tick genome.</title>
        <authorList>
            <person name="Chou S."/>
            <person name="Poskanzer K.E."/>
            <person name="Rollins M."/>
            <person name="Thuy-Boun P.S."/>
        </authorList>
    </citation>
    <scope>NUCLEOTIDE SEQUENCE [LARGE SCALE GENOMIC DNA]</scope>
    <source>
        <strain evidence="2">F_SG_1</strain>
        <tissue evidence="2">Salivary glands</tissue>
    </source>
</reference>
<accession>A0AAQ4DXS4</accession>
<dbReference type="EMBL" id="JARKHS020025613">
    <property type="protein sequence ID" value="KAK8767264.1"/>
    <property type="molecule type" value="Genomic_DNA"/>
</dbReference>
<comment type="caution">
    <text evidence="2">The sequence shown here is derived from an EMBL/GenBank/DDBJ whole genome shotgun (WGS) entry which is preliminary data.</text>
</comment>